<dbReference type="Proteomes" id="UP000789390">
    <property type="component" value="Unassembled WGS sequence"/>
</dbReference>
<dbReference type="AlphaFoldDB" id="A0A8J2WQF9"/>
<evidence type="ECO:0000313" key="1">
    <source>
        <dbReference type="EMBL" id="CAH0111864.1"/>
    </source>
</evidence>
<dbReference type="OrthoDB" id="10063099at2759"/>
<gene>
    <name evidence="1" type="ORF">DGAL_LOCUS15521</name>
</gene>
<evidence type="ECO:0000313" key="2">
    <source>
        <dbReference type="Proteomes" id="UP000789390"/>
    </source>
</evidence>
<reference evidence="1" key="1">
    <citation type="submission" date="2021-11" db="EMBL/GenBank/DDBJ databases">
        <authorList>
            <person name="Schell T."/>
        </authorList>
    </citation>
    <scope>NUCLEOTIDE SEQUENCE</scope>
    <source>
        <strain evidence="1">M5</strain>
    </source>
</reference>
<name>A0A8J2WQF9_9CRUS</name>
<accession>A0A8J2WQF9</accession>
<proteinExistence type="predicted"/>
<dbReference type="PANTHER" id="PTHR12480:SF19">
    <property type="entry name" value="CUPIN-LIKE DOMAIN-CONTAINING PROTEIN"/>
    <property type="match status" value="1"/>
</dbReference>
<dbReference type="GO" id="GO:0016706">
    <property type="term" value="F:2-oxoglutarate-dependent dioxygenase activity"/>
    <property type="evidence" value="ECO:0007669"/>
    <property type="project" value="TreeGrafter"/>
</dbReference>
<dbReference type="InterPro" id="IPR050910">
    <property type="entry name" value="JMJD6_ArgDemeth/LysHydrox"/>
</dbReference>
<dbReference type="SUPFAM" id="SSF51197">
    <property type="entry name" value="Clavaminate synthase-like"/>
    <property type="match status" value="1"/>
</dbReference>
<protein>
    <submittedName>
        <fullName evidence="1">Uncharacterized protein</fullName>
    </submittedName>
</protein>
<keyword evidence="2" id="KW-1185">Reference proteome</keyword>
<dbReference type="PANTHER" id="PTHR12480">
    <property type="entry name" value="ARGININE DEMETHYLASE AND LYSYL-HYDROXYLASE JMJD"/>
    <property type="match status" value="1"/>
</dbReference>
<sequence>MSNRPTETGAAFYRRDLLNEDQVKNWGNLSRENLVNLMDTIRFKRQINSNSSSSQRSGATVINTPCWSLNDWAKSILTIMACLMLLGQPHYSPIIWQAGLTLVSSLLADRDNHQKQCYIAMPVDNRNVFRPPVDCDFCRDLHRVDIVQHISPQEFESKYAYSGRPVIVKDGLVNWTATDVFNYEFFSDLYANSHSHRCQFFPYKTEFRSLNEALTMSERRKIKSPWYFGWSNCDSETADVLRRHYSRPYFLPERSESSRTDWIFMGTAGLGAHMHVDHVSLPSWQAQIRGQKLWSLEPPPECYYQCQAMEITVQPGDTIVLDTNIWYHKTNVVSEEISITIGSEYD</sequence>
<organism evidence="1 2">
    <name type="scientific">Daphnia galeata</name>
    <dbReference type="NCBI Taxonomy" id="27404"/>
    <lineage>
        <taxon>Eukaryota</taxon>
        <taxon>Metazoa</taxon>
        <taxon>Ecdysozoa</taxon>
        <taxon>Arthropoda</taxon>
        <taxon>Crustacea</taxon>
        <taxon>Branchiopoda</taxon>
        <taxon>Diplostraca</taxon>
        <taxon>Cladocera</taxon>
        <taxon>Anomopoda</taxon>
        <taxon>Daphniidae</taxon>
        <taxon>Daphnia</taxon>
    </lineage>
</organism>
<dbReference type="Gene3D" id="2.60.120.650">
    <property type="entry name" value="Cupin"/>
    <property type="match status" value="1"/>
</dbReference>
<comment type="caution">
    <text evidence="1">The sequence shown here is derived from an EMBL/GenBank/DDBJ whole genome shotgun (WGS) entry which is preliminary data.</text>
</comment>
<dbReference type="EMBL" id="CAKKLH010000318">
    <property type="protein sequence ID" value="CAH0111864.1"/>
    <property type="molecule type" value="Genomic_DNA"/>
</dbReference>